<protein>
    <recommendedName>
        <fullName evidence="2">Alpha/beta hydrolase fold-3 domain-containing protein</fullName>
    </recommendedName>
</protein>
<name>A0AAE1K5U6_9FABA</name>
<keyword evidence="4" id="KW-1185">Reference proteome</keyword>
<dbReference type="Gene3D" id="3.40.50.1820">
    <property type="entry name" value="alpha/beta hydrolase"/>
    <property type="match status" value="1"/>
</dbReference>
<evidence type="ECO:0000313" key="3">
    <source>
        <dbReference type="EMBL" id="KAK4266374.1"/>
    </source>
</evidence>
<accession>A0AAE1K5U6</accession>
<proteinExistence type="inferred from homology"/>
<sequence>MASTDTATSSATKEIETEFPNHIRVYKDGTVERLFGSPIVPPSLHDSDTGVSSKDVVISDDPSISARLYLPKSAQSDAQKLPILVYFHASGFCLESAFSFLDQRYLNLIASKANVIAVSVEYRLAPEHHLPAAFEDCWDSLKWVSSHSTLSNAGEPWLINHGDFNRIYLGGDSAGATIAHNIAMRCGAEDLPGGVKSAGCFLSCPYFWGSKPIGSEPKEGHEQSPAALLWNFVYPSAPGGIDNPAINPTAEGAPSLAGMGCSKLLVCVYGKDQVRDRGALYYEALKNSGWNGEVELFEVEGEDHCFHILNPETDNANKVFNRLASFLL</sequence>
<dbReference type="Pfam" id="PF07859">
    <property type="entry name" value="Abhydrolase_3"/>
    <property type="match status" value="1"/>
</dbReference>
<reference evidence="3" key="1">
    <citation type="submission" date="2023-10" db="EMBL/GenBank/DDBJ databases">
        <title>Chromosome-level genome of the transformable northern wattle, Acacia crassicarpa.</title>
        <authorList>
            <person name="Massaro I."/>
            <person name="Sinha N.R."/>
            <person name="Poethig S."/>
            <person name="Leichty A.R."/>
        </authorList>
    </citation>
    <scope>NUCLEOTIDE SEQUENCE</scope>
    <source>
        <strain evidence="3">Acra3RX</strain>
        <tissue evidence="3">Leaf</tissue>
    </source>
</reference>
<evidence type="ECO:0000259" key="2">
    <source>
        <dbReference type="Pfam" id="PF07859"/>
    </source>
</evidence>
<dbReference type="EMBL" id="JAWXYG010000008">
    <property type="protein sequence ID" value="KAK4266374.1"/>
    <property type="molecule type" value="Genomic_DNA"/>
</dbReference>
<comment type="similarity">
    <text evidence="1">Belongs to the 'GDXG' lipolytic enzyme family.</text>
</comment>
<dbReference type="SUPFAM" id="SSF53474">
    <property type="entry name" value="alpha/beta-Hydrolases"/>
    <property type="match status" value="1"/>
</dbReference>
<dbReference type="GO" id="GO:0016787">
    <property type="term" value="F:hydrolase activity"/>
    <property type="evidence" value="ECO:0007669"/>
    <property type="project" value="InterPro"/>
</dbReference>
<evidence type="ECO:0000313" key="4">
    <source>
        <dbReference type="Proteomes" id="UP001293593"/>
    </source>
</evidence>
<dbReference type="InterPro" id="IPR013094">
    <property type="entry name" value="AB_hydrolase_3"/>
</dbReference>
<evidence type="ECO:0000256" key="1">
    <source>
        <dbReference type="ARBA" id="ARBA00010515"/>
    </source>
</evidence>
<dbReference type="InterPro" id="IPR050466">
    <property type="entry name" value="Carboxylest/Gibb_receptor"/>
</dbReference>
<dbReference type="PANTHER" id="PTHR23024:SF551">
    <property type="entry name" value="2-HYDROXYISOFLAVANONE DEHYDRATASE-LIKE"/>
    <property type="match status" value="1"/>
</dbReference>
<dbReference type="Proteomes" id="UP001293593">
    <property type="component" value="Unassembled WGS sequence"/>
</dbReference>
<dbReference type="AlphaFoldDB" id="A0AAE1K5U6"/>
<dbReference type="PANTHER" id="PTHR23024">
    <property type="entry name" value="ARYLACETAMIDE DEACETYLASE"/>
    <property type="match status" value="1"/>
</dbReference>
<dbReference type="InterPro" id="IPR029058">
    <property type="entry name" value="AB_hydrolase_fold"/>
</dbReference>
<comment type="caution">
    <text evidence="3">The sequence shown here is derived from an EMBL/GenBank/DDBJ whole genome shotgun (WGS) entry which is preliminary data.</text>
</comment>
<gene>
    <name evidence="3" type="ORF">QN277_027310</name>
</gene>
<organism evidence="3 4">
    <name type="scientific">Acacia crassicarpa</name>
    <name type="common">northern wattle</name>
    <dbReference type="NCBI Taxonomy" id="499986"/>
    <lineage>
        <taxon>Eukaryota</taxon>
        <taxon>Viridiplantae</taxon>
        <taxon>Streptophyta</taxon>
        <taxon>Embryophyta</taxon>
        <taxon>Tracheophyta</taxon>
        <taxon>Spermatophyta</taxon>
        <taxon>Magnoliopsida</taxon>
        <taxon>eudicotyledons</taxon>
        <taxon>Gunneridae</taxon>
        <taxon>Pentapetalae</taxon>
        <taxon>rosids</taxon>
        <taxon>fabids</taxon>
        <taxon>Fabales</taxon>
        <taxon>Fabaceae</taxon>
        <taxon>Caesalpinioideae</taxon>
        <taxon>mimosoid clade</taxon>
        <taxon>Acacieae</taxon>
        <taxon>Acacia</taxon>
    </lineage>
</organism>
<feature type="domain" description="Alpha/beta hydrolase fold-3" evidence="2">
    <location>
        <begin position="84"/>
        <end position="307"/>
    </location>
</feature>